<dbReference type="PROSITE" id="PS51257">
    <property type="entry name" value="PROKAR_LIPOPROTEIN"/>
    <property type="match status" value="1"/>
</dbReference>
<reference evidence="3" key="1">
    <citation type="submission" date="2008-01" db="EMBL/GenBank/DDBJ databases">
        <authorList>
            <person name="Fulton L."/>
            <person name="Clifton S."/>
            <person name="Fulton B."/>
            <person name="Xu J."/>
            <person name="Minx P."/>
            <person name="Pepin K.H."/>
            <person name="Johnson M."/>
            <person name="Thiruvilangam P."/>
            <person name="Bhonagiri V."/>
            <person name="Nash W.E."/>
            <person name="Mardis E.R."/>
            <person name="Wilson R.K."/>
        </authorList>
    </citation>
    <scope>NUCLEOTIDE SEQUENCE [LARGE SCALE GENOMIC DNA]</scope>
    <source>
        <strain evidence="3">DSM 17244</strain>
    </source>
</reference>
<dbReference type="InterPro" id="IPR036116">
    <property type="entry name" value="FN3_sf"/>
</dbReference>
<dbReference type="RefSeq" id="WP_007049369.1">
    <property type="nucleotide sequence ID" value="NZ_DS560015.1"/>
</dbReference>
<dbReference type="InterPro" id="IPR013783">
    <property type="entry name" value="Ig-like_fold"/>
</dbReference>
<name>B1C868_9FIRM</name>
<dbReference type="SUPFAM" id="SSF49265">
    <property type="entry name" value="Fibronectin type III"/>
    <property type="match status" value="1"/>
</dbReference>
<dbReference type="Gene3D" id="2.60.40.1930">
    <property type="match status" value="1"/>
</dbReference>
<gene>
    <name evidence="3" type="ORF">ANASTE_00925</name>
</gene>
<dbReference type="eggNOG" id="COG4733">
    <property type="taxonomic scope" value="Bacteria"/>
</dbReference>
<dbReference type="Gene3D" id="2.60.40.10">
    <property type="entry name" value="Immunoglobulins"/>
    <property type="match status" value="1"/>
</dbReference>
<reference evidence="3" key="2">
    <citation type="submission" date="2013-08" db="EMBL/GenBank/DDBJ databases">
        <title>Draft genome sequence of Anaerofustis stercorihominis (DSM 17244).</title>
        <authorList>
            <person name="Sudarsanam P."/>
            <person name="Ley R."/>
            <person name="Guruge J."/>
            <person name="Turnbaugh P.J."/>
            <person name="Mahowald M."/>
            <person name="Liep D."/>
            <person name="Gordon J."/>
        </authorList>
    </citation>
    <scope>NUCLEOTIDE SEQUENCE</scope>
    <source>
        <strain evidence="3">DSM 17244</strain>
    </source>
</reference>
<feature type="chain" id="PRO_5002762734" evidence="1">
    <location>
        <begin position="27"/>
        <end position="237"/>
    </location>
</feature>
<evidence type="ECO:0000313" key="3">
    <source>
        <dbReference type="EMBL" id="EDS73205.1"/>
    </source>
</evidence>
<keyword evidence="1" id="KW-0732">Signal</keyword>
<dbReference type="Pfam" id="PF00041">
    <property type="entry name" value="fn3"/>
    <property type="match status" value="1"/>
</dbReference>
<dbReference type="Proteomes" id="UP000005178">
    <property type="component" value="Unassembled WGS sequence"/>
</dbReference>
<dbReference type="GeneID" id="97999797"/>
<keyword evidence="4" id="KW-1185">Reference proteome</keyword>
<protein>
    <submittedName>
        <fullName evidence="3">Fibronectin type III domain protein</fullName>
    </submittedName>
</protein>
<organism evidence="3 4">
    <name type="scientific">Anaerofustis stercorihominis DSM 17244</name>
    <dbReference type="NCBI Taxonomy" id="445971"/>
    <lineage>
        <taxon>Bacteria</taxon>
        <taxon>Bacillati</taxon>
        <taxon>Bacillota</taxon>
        <taxon>Clostridia</taxon>
        <taxon>Eubacteriales</taxon>
        <taxon>Eubacteriaceae</taxon>
        <taxon>Anaerofustis</taxon>
    </lineage>
</organism>
<feature type="domain" description="Fibronectin type-III" evidence="2">
    <location>
        <begin position="152"/>
        <end position="232"/>
    </location>
</feature>
<feature type="signal peptide" evidence="1">
    <location>
        <begin position="1"/>
        <end position="26"/>
    </location>
</feature>
<accession>B1C868</accession>
<evidence type="ECO:0000313" key="4">
    <source>
        <dbReference type="Proteomes" id="UP000005178"/>
    </source>
</evidence>
<dbReference type="EMBL" id="ABIL02000005">
    <property type="protein sequence ID" value="EDS73205.1"/>
    <property type="molecule type" value="Genomic_DNA"/>
</dbReference>
<evidence type="ECO:0000259" key="2">
    <source>
        <dbReference type="Pfam" id="PF00041"/>
    </source>
</evidence>
<dbReference type="AlphaFoldDB" id="B1C868"/>
<proteinExistence type="predicted"/>
<evidence type="ECO:0000256" key="1">
    <source>
        <dbReference type="SAM" id="SignalP"/>
    </source>
</evidence>
<comment type="caution">
    <text evidence="3">The sequence shown here is derived from an EMBL/GenBank/DDBJ whole genome shotgun (WGS) entry which is preliminary data.</text>
</comment>
<sequence length="237" mass="25994">MKNSKKILCGLVASLFMFSCVSAVSAATPKKSLNVKSPRQVVTNKYVKISSPTHKKVYYKGEKINVTATVKDPFGNGYTGVVSFLMGSKGQTLSEGSTKLFKGTYTYKTTLNTKKAPNGANYVVVGIADATDETGSSMELALTEIKVATLKAPTKVKAKAGKRKVTLSFKKATGGKKYEIYRSTKKTKGYKKVKTTTSNKFTNKKLKKGKRYYYKVRTVRGSVKSSFTKPIRTPKVK</sequence>
<dbReference type="HOGENOM" id="CLU_1168753_0_0_9"/>
<dbReference type="InterPro" id="IPR003961">
    <property type="entry name" value="FN3_dom"/>
</dbReference>